<protein>
    <recommendedName>
        <fullName evidence="12">Phosphotransferase</fullName>
        <ecNumber evidence="12">2.7.1.-</ecNumber>
    </recommendedName>
</protein>
<comment type="catalytic activity">
    <reaction evidence="10">
        <text>D-fructose + ATP = D-fructose 6-phosphate + ADP + H(+)</text>
        <dbReference type="Rhea" id="RHEA:16125"/>
        <dbReference type="ChEBI" id="CHEBI:15378"/>
        <dbReference type="ChEBI" id="CHEBI:30616"/>
        <dbReference type="ChEBI" id="CHEBI:37721"/>
        <dbReference type="ChEBI" id="CHEBI:61527"/>
        <dbReference type="ChEBI" id="CHEBI:456216"/>
        <dbReference type="EC" id="2.7.1.1"/>
    </reaction>
    <physiologicalReaction direction="left-to-right" evidence="10">
        <dbReference type="Rhea" id="RHEA:16126"/>
    </physiologicalReaction>
</comment>
<feature type="domain" description="Hexokinase C-terminal" evidence="14">
    <location>
        <begin position="200"/>
        <end position="424"/>
    </location>
</feature>
<evidence type="ECO:0000256" key="4">
    <source>
        <dbReference type="ARBA" id="ARBA00022679"/>
    </source>
</evidence>
<dbReference type="GO" id="GO:0001678">
    <property type="term" value="P:intracellular glucose homeostasis"/>
    <property type="evidence" value="ECO:0007669"/>
    <property type="project" value="InterPro"/>
</dbReference>
<dbReference type="InterPro" id="IPR001312">
    <property type="entry name" value="Hexokinase"/>
</dbReference>
<evidence type="ECO:0000256" key="12">
    <source>
        <dbReference type="RuleBase" id="RU362007"/>
    </source>
</evidence>
<dbReference type="InterPro" id="IPR022673">
    <property type="entry name" value="Hexokinase_C"/>
</dbReference>
<dbReference type="GO" id="GO:0005829">
    <property type="term" value="C:cytosol"/>
    <property type="evidence" value="ECO:0007669"/>
    <property type="project" value="TreeGrafter"/>
</dbReference>
<organism evidence="15 16">
    <name type="scientific">Periophthalmus magnuspinnatus</name>
    <dbReference type="NCBI Taxonomy" id="409849"/>
    <lineage>
        <taxon>Eukaryota</taxon>
        <taxon>Metazoa</taxon>
        <taxon>Chordata</taxon>
        <taxon>Craniata</taxon>
        <taxon>Vertebrata</taxon>
        <taxon>Euteleostomi</taxon>
        <taxon>Actinopterygii</taxon>
        <taxon>Neopterygii</taxon>
        <taxon>Teleostei</taxon>
        <taxon>Neoteleostei</taxon>
        <taxon>Acanthomorphata</taxon>
        <taxon>Gobiaria</taxon>
        <taxon>Gobiiformes</taxon>
        <taxon>Gobioidei</taxon>
        <taxon>Gobiidae</taxon>
        <taxon>Oxudercinae</taxon>
        <taxon>Periophthalmus</taxon>
    </lineage>
</organism>
<dbReference type="Pfam" id="PF00349">
    <property type="entry name" value="Hexokinase_1"/>
    <property type="match status" value="1"/>
</dbReference>
<name>A0A3B3ZA39_9GOBI</name>
<reference evidence="15" key="1">
    <citation type="submission" date="2025-08" db="UniProtKB">
        <authorList>
            <consortium name="Ensembl"/>
        </authorList>
    </citation>
    <scope>IDENTIFICATION</scope>
</reference>
<accession>A0A3B3ZA39</accession>
<dbReference type="FunFam" id="3.40.367.20:FF:000001">
    <property type="entry name" value="Hexokinase 1"/>
    <property type="match status" value="1"/>
</dbReference>
<dbReference type="PRINTS" id="PR00475">
    <property type="entry name" value="HEXOKINASE"/>
</dbReference>
<dbReference type="Gene3D" id="3.30.420.40">
    <property type="match status" value="1"/>
</dbReference>
<comment type="similarity">
    <text evidence="3 12">Belongs to the hexokinase family.</text>
</comment>
<dbReference type="Gene3D" id="3.40.367.20">
    <property type="match status" value="1"/>
</dbReference>
<dbReference type="PANTHER" id="PTHR19443">
    <property type="entry name" value="HEXOKINASE"/>
    <property type="match status" value="1"/>
</dbReference>
<dbReference type="SUPFAM" id="SSF53067">
    <property type="entry name" value="Actin-like ATPase domain"/>
    <property type="match status" value="2"/>
</dbReference>
<dbReference type="InterPro" id="IPR043129">
    <property type="entry name" value="ATPase_NBD"/>
</dbReference>
<evidence type="ECO:0000256" key="5">
    <source>
        <dbReference type="ARBA" id="ARBA00022741"/>
    </source>
</evidence>
<dbReference type="PANTHER" id="PTHR19443:SF28">
    <property type="entry name" value="HEXOKINASE HKDC1"/>
    <property type="match status" value="1"/>
</dbReference>
<dbReference type="Pfam" id="PF03727">
    <property type="entry name" value="Hexokinase_2"/>
    <property type="match status" value="1"/>
</dbReference>
<evidence type="ECO:0000256" key="11">
    <source>
        <dbReference type="ARBA" id="ARBA00048160"/>
    </source>
</evidence>
<dbReference type="AlphaFoldDB" id="A0A3B3ZA39"/>
<dbReference type="Ensembl" id="ENSPMGT00000001502.1">
    <property type="protein sequence ID" value="ENSPMGP00000001414.1"/>
    <property type="gene ID" value="ENSPMGG00000001251.1"/>
</dbReference>
<evidence type="ECO:0000259" key="14">
    <source>
        <dbReference type="Pfam" id="PF03727"/>
    </source>
</evidence>
<dbReference type="GO" id="GO:0004340">
    <property type="term" value="F:glucokinase activity"/>
    <property type="evidence" value="ECO:0007669"/>
    <property type="project" value="TreeGrafter"/>
</dbReference>
<keyword evidence="16" id="KW-1185">Reference proteome</keyword>
<dbReference type="UniPathway" id="UPA00242"/>
<evidence type="ECO:0000259" key="13">
    <source>
        <dbReference type="Pfam" id="PF00349"/>
    </source>
</evidence>
<evidence type="ECO:0000256" key="9">
    <source>
        <dbReference type="ARBA" id="ARBA00044613"/>
    </source>
</evidence>
<dbReference type="GO" id="GO:0005739">
    <property type="term" value="C:mitochondrion"/>
    <property type="evidence" value="ECO:0007669"/>
    <property type="project" value="TreeGrafter"/>
</dbReference>
<evidence type="ECO:0000256" key="1">
    <source>
        <dbReference type="ARBA" id="ARBA00004888"/>
    </source>
</evidence>
<evidence type="ECO:0000313" key="15">
    <source>
        <dbReference type="Ensembl" id="ENSPMGP00000001414.1"/>
    </source>
</evidence>
<dbReference type="GO" id="GO:0005524">
    <property type="term" value="F:ATP binding"/>
    <property type="evidence" value="ECO:0007669"/>
    <property type="project" value="UniProtKB-UniRule"/>
</dbReference>
<reference evidence="15" key="2">
    <citation type="submission" date="2025-09" db="UniProtKB">
        <authorList>
            <consortium name="Ensembl"/>
        </authorList>
    </citation>
    <scope>IDENTIFICATION</scope>
</reference>
<dbReference type="GO" id="GO:0008865">
    <property type="term" value="F:fructokinase activity"/>
    <property type="evidence" value="ECO:0007669"/>
    <property type="project" value="TreeGrafter"/>
</dbReference>
<evidence type="ECO:0000256" key="6">
    <source>
        <dbReference type="ARBA" id="ARBA00022777"/>
    </source>
</evidence>
<dbReference type="EC" id="2.7.1.-" evidence="12"/>
<keyword evidence="5 12" id="KW-0547">Nucleotide-binding</keyword>
<dbReference type="GO" id="GO:0006006">
    <property type="term" value="P:glucose metabolic process"/>
    <property type="evidence" value="ECO:0007669"/>
    <property type="project" value="TreeGrafter"/>
</dbReference>
<evidence type="ECO:0000256" key="10">
    <source>
        <dbReference type="ARBA" id="ARBA00047905"/>
    </source>
</evidence>
<comment type="catalytic activity">
    <reaction evidence="9">
        <text>a D-hexose + ATP = a D-hexose 6-phosphate + ADP + H(+)</text>
        <dbReference type="Rhea" id="RHEA:22740"/>
        <dbReference type="ChEBI" id="CHEBI:4194"/>
        <dbReference type="ChEBI" id="CHEBI:15378"/>
        <dbReference type="ChEBI" id="CHEBI:30616"/>
        <dbReference type="ChEBI" id="CHEBI:229467"/>
        <dbReference type="ChEBI" id="CHEBI:456216"/>
        <dbReference type="EC" id="2.7.1.1"/>
    </reaction>
    <physiologicalReaction direction="left-to-right" evidence="9">
        <dbReference type="Rhea" id="RHEA:22741"/>
    </physiologicalReaction>
</comment>
<evidence type="ECO:0000313" key="16">
    <source>
        <dbReference type="Proteomes" id="UP000261520"/>
    </source>
</evidence>
<dbReference type="FunFam" id="3.30.420.40:FF:000805">
    <property type="entry name" value="Hexokinase-2"/>
    <property type="match status" value="1"/>
</dbReference>
<proteinExistence type="inferred from homology"/>
<comment type="pathway">
    <text evidence="2">Carbohydrate metabolism; hexose metabolism.</text>
</comment>
<dbReference type="InterPro" id="IPR022672">
    <property type="entry name" value="Hexokinase_N"/>
</dbReference>
<comment type="catalytic activity">
    <reaction evidence="11">
        <text>D-glucose + ATP = D-glucose 6-phosphate + ADP + H(+)</text>
        <dbReference type="Rhea" id="RHEA:17825"/>
        <dbReference type="ChEBI" id="CHEBI:4167"/>
        <dbReference type="ChEBI" id="CHEBI:15378"/>
        <dbReference type="ChEBI" id="CHEBI:30616"/>
        <dbReference type="ChEBI" id="CHEBI:61548"/>
        <dbReference type="ChEBI" id="CHEBI:456216"/>
        <dbReference type="EC" id="2.7.1.1"/>
    </reaction>
    <physiologicalReaction direction="left-to-right" evidence="11">
        <dbReference type="Rhea" id="RHEA:17826"/>
    </physiologicalReaction>
</comment>
<sequence>AMCLREDQLQIISVLFEAEMKKGLSSKSRAVAAVKMLPTHVCASPNRSESGQYLGLELEETRVRAVLLNIRNGQPLHHTNLHHKIYEVPLQRLHTGAEEYFDHVAQCISDFLDFVGKKNTCLPAALTVSFPCEQTATDKGTVLNWSRCVKATDCERQDVVTMLREAIDRHGTFDLDIVAVVNDTVGTMISCAYDDPQCEVGLIVGTGVNICYMEELKNIKNAFRKEQRMCINTECGRLGENGSLNDIITPYDIQVDLDSLHPGKQRFEKLTGGLYLGEVVRQVLLDLTRRGLLFKGHENIALQTPGLFHISCLSQIESGRVGLLQVRSILQQLGIESSCDDSVCCAVTCRAAQLCGAALAAVVDKMRENRTRDSLNITVAAHGELYKIHPQILKETVKRLAPQCAVTFMTSEEETGKGAALIAATARQKSEQ</sequence>
<dbReference type="STRING" id="409849.ENSPMGP00000001414"/>
<dbReference type="UniPathway" id="UPA00109">
    <property type="reaction ID" value="UER00180"/>
</dbReference>
<keyword evidence="7 12" id="KW-0067">ATP-binding</keyword>
<dbReference type="Proteomes" id="UP000261520">
    <property type="component" value="Unplaced"/>
</dbReference>
<dbReference type="GO" id="GO:0006096">
    <property type="term" value="P:glycolytic process"/>
    <property type="evidence" value="ECO:0007669"/>
    <property type="project" value="UniProtKB-UniPathway"/>
</dbReference>
<evidence type="ECO:0000256" key="3">
    <source>
        <dbReference type="ARBA" id="ARBA00009225"/>
    </source>
</evidence>
<evidence type="ECO:0000256" key="8">
    <source>
        <dbReference type="ARBA" id="ARBA00023152"/>
    </source>
</evidence>
<dbReference type="GO" id="GO:0005536">
    <property type="term" value="F:D-glucose binding"/>
    <property type="evidence" value="ECO:0007669"/>
    <property type="project" value="InterPro"/>
</dbReference>
<dbReference type="PROSITE" id="PS51748">
    <property type="entry name" value="HEXOKINASE_2"/>
    <property type="match status" value="1"/>
</dbReference>
<keyword evidence="4 12" id="KW-0808">Transferase</keyword>
<feature type="domain" description="Hexokinase N-terminal" evidence="13">
    <location>
        <begin position="3"/>
        <end position="193"/>
    </location>
</feature>
<evidence type="ECO:0000256" key="2">
    <source>
        <dbReference type="ARBA" id="ARBA00005028"/>
    </source>
</evidence>
<keyword evidence="6 12" id="KW-0418">Kinase</keyword>
<comment type="pathway">
    <text evidence="1">Carbohydrate degradation; glycolysis; D-glyceraldehyde 3-phosphate and glycerone phosphate from D-glucose: step 1/4.</text>
</comment>
<evidence type="ECO:0000256" key="7">
    <source>
        <dbReference type="ARBA" id="ARBA00022840"/>
    </source>
</evidence>
<keyword evidence="8 12" id="KW-0324">Glycolysis</keyword>